<dbReference type="InterPro" id="IPR041698">
    <property type="entry name" value="Methyltransf_25"/>
</dbReference>
<dbReference type="SUPFAM" id="SSF53335">
    <property type="entry name" value="S-adenosyl-L-methionine-dependent methyltransferases"/>
    <property type="match status" value="1"/>
</dbReference>
<protein>
    <submittedName>
        <fullName evidence="5">Class I SAM-dependent methyltransferase</fullName>
    </submittedName>
</protein>
<keyword evidence="3" id="KW-0949">S-adenosyl-L-methionine</keyword>
<feature type="domain" description="Methyltransferase" evidence="4">
    <location>
        <begin position="52"/>
        <end position="143"/>
    </location>
</feature>
<evidence type="ECO:0000256" key="3">
    <source>
        <dbReference type="ARBA" id="ARBA00022691"/>
    </source>
</evidence>
<dbReference type="PANTHER" id="PTHR43464:SF19">
    <property type="entry name" value="UBIQUINONE BIOSYNTHESIS O-METHYLTRANSFERASE, MITOCHONDRIAL"/>
    <property type="match status" value="1"/>
</dbReference>
<name>A0ABR7SHH9_9ACTN</name>
<comment type="caution">
    <text evidence="5">The sequence shown here is derived from an EMBL/GenBank/DDBJ whole genome shotgun (WGS) entry which is preliminary data.</text>
</comment>
<dbReference type="Proteomes" id="UP000642284">
    <property type="component" value="Unassembled WGS sequence"/>
</dbReference>
<evidence type="ECO:0000259" key="4">
    <source>
        <dbReference type="Pfam" id="PF13649"/>
    </source>
</evidence>
<reference evidence="5 6" key="1">
    <citation type="submission" date="2020-08" db="EMBL/GenBank/DDBJ databases">
        <title>Genemic of Streptomyces polyaspartic.</title>
        <authorList>
            <person name="Liu W."/>
        </authorList>
    </citation>
    <scope>NUCLEOTIDE SEQUENCE [LARGE SCALE GENOMIC DNA]</scope>
    <source>
        <strain evidence="5 6">TRM66268-LWL</strain>
    </source>
</reference>
<keyword evidence="2" id="KW-0808">Transferase</keyword>
<sequence length="196" mass="20835">MNNENGWLALLKENPGHSQWYIDRFRKLAEEGADLHGEARLIDAMAGRGARILDAGCGPGRVGAYLAKAGHDVTGVDLDPTLVAAARADHPGAQWLVGDLADLNLPGDGFDIIVCAGNVMAFLAPATRRTVLGQFKKHLSNGGRAVVGFGTDRGYPPEQFLQDAEAVGLAPQLLLSTWDMIPYEDGSEFLVAVLTG</sequence>
<organism evidence="5 6">
    <name type="scientific">Streptomyces polyasparticus</name>
    <dbReference type="NCBI Taxonomy" id="2767826"/>
    <lineage>
        <taxon>Bacteria</taxon>
        <taxon>Bacillati</taxon>
        <taxon>Actinomycetota</taxon>
        <taxon>Actinomycetes</taxon>
        <taxon>Kitasatosporales</taxon>
        <taxon>Streptomycetaceae</taxon>
        <taxon>Streptomyces</taxon>
    </lineage>
</organism>
<dbReference type="GO" id="GO:0008168">
    <property type="term" value="F:methyltransferase activity"/>
    <property type="evidence" value="ECO:0007669"/>
    <property type="project" value="UniProtKB-KW"/>
</dbReference>
<gene>
    <name evidence="5" type="ORF">H9Y04_15310</name>
</gene>
<evidence type="ECO:0000256" key="2">
    <source>
        <dbReference type="ARBA" id="ARBA00022679"/>
    </source>
</evidence>
<dbReference type="GO" id="GO:0032259">
    <property type="term" value="P:methylation"/>
    <property type="evidence" value="ECO:0007669"/>
    <property type="project" value="UniProtKB-KW"/>
</dbReference>
<dbReference type="InterPro" id="IPR029063">
    <property type="entry name" value="SAM-dependent_MTases_sf"/>
</dbReference>
<evidence type="ECO:0000313" key="5">
    <source>
        <dbReference type="EMBL" id="MBC9713936.1"/>
    </source>
</evidence>
<dbReference type="EMBL" id="JACTVJ010000006">
    <property type="protein sequence ID" value="MBC9713936.1"/>
    <property type="molecule type" value="Genomic_DNA"/>
</dbReference>
<proteinExistence type="predicted"/>
<dbReference type="Gene3D" id="3.40.50.150">
    <property type="entry name" value="Vaccinia Virus protein VP39"/>
    <property type="match status" value="1"/>
</dbReference>
<dbReference type="PANTHER" id="PTHR43464">
    <property type="entry name" value="METHYLTRANSFERASE"/>
    <property type="match status" value="1"/>
</dbReference>
<accession>A0ABR7SHH9</accession>
<evidence type="ECO:0000256" key="1">
    <source>
        <dbReference type="ARBA" id="ARBA00022603"/>
    </source>
</evidence>
<keyword evidence="6" id="KW-1185">Reference proteome</keyword>
<dbReference type="RefSeq" id="WP_187814361.1">
    <property type="nucleotide sequence ID" value="NZ_JACTVJ010000006.1"/>
</dbReference>
<dbReference type="CDD" id="cd02440">
    <property type="entry name" value="AdoMet_MTases"/>
    <property type="match status" value="1"/>
</dbReference>
<evidence type="ECO:0000313" key="6">
    <source>
        <dbReference type="Proteomes" id="UP000642284"/>
    </source>
</evidence>
<dbReference type="Pfam" id="PF13649">
    <property type="entry name" value="Methyltransf_25"/>
    <property type="match status" value="1"/>
</dbReference>
<keyword evidence="1 5" id="KW-0489">Methyltransferase</keyword>